<dbReference type="Gene3D" id="1.10.8.270">
    <property type="entry name" value="putative rabgap domain of human tbc1 domain family member 14 like domains"/>
    <property type="match status" value="1"/>
</dbReference>
<dbReference type="AlphaFoldDB" id="A0A1E3ILZ8"/>
<dbReference type="Pfam" id="PF00566">
    <property type="entry name" value="RabGAP-TBC"/>
    <property type="match status" value="1"/>
</dbReference>
<dbReference type="Proteomes" id="UP000094819">
    <property type="component" value="Unassembled WGS sequence"/>
</dbReference>
<feature type="region of interest" description="Disordered" evidence="1">
    <location>
        <begin position="212"/>
        <end position="254"/>
    </location>
</feature>
<feature type="domain" description="Rab-GAP TBC" evidence="2">
    <location>
        <begin position="33"/>
        <end position="406"/>
    </location>
</feature>
<dbReference type="GeneID" id="30195519"/>
<dbReference type="SUPFAM" id="SSF47923">
    <property type="entry name" value="Ypt/Rab-GAP domain of gyp1p"/>
    <property type="match status" value="2"/>
</dbReference>
<evidence type="ECO:0000313" key="4">
    <source>
        <dbReference type="Proteomes" id="UP000094819"/>
    </source>
</evidence>
<feature type="region of interest" description="Disordered" evidence="1">
    <location>
        <begin position="572"/>
        <end position="599"/>
    </location>
</feature>
<feature type="compositionally biased region" description="Acidic residues" evidence="1">
    <location>
        <begin position="141"/>
        <end position="150"/>
    </location>
</feature>
<dbReference type="EMBL" id="AWGH01000022">
    <property type="protein sequence ID" value="ODN89620.1"/>
    <property type="molecule type" value="Genomic_DNA"/>
</dbReference>
<feature type="compositionally biased region" description="Polar residues" evidence="1">
    <location>
        <begin position="576"/>
        <end position="586"/>
    </location>
</feature>
<reference evidence="3 4" key="1">
    <citation type="submission" date="2016-06" db="EMBL/GenBank/DDBJ databases">
        <title>Evolution of pathogenesis and genome organization in the Tremellales.</title>
        <authorList>
            <person name="Cuomo C."/>
            <person name="Litvintseva A."/>
            <person name="Heitman J."/>
            <person name="Chen Y."/>
            <person name="Sun S."/>
            <person name="Springer D."/>
            <person name="Dromer F."/>
            <person name="Young S."/>
            <person name="Zeng Q."/>
            <person name="Chapman S."/>
            <person name="Gujja S."/>
            <person name="Saif S."/>
            <person name="Birren B."/>
        </authorList>
    </citation>
    <scope>NUCLEOTIDE SEQUENCE [LARGE SCALE GENOMIC DNA]</scope>
    <source>
        <strain evidence="3 4">CBS 7118</strain>
    </source>
</reference>
<sequence length="786" mass="86678">MENERLAAFQRTLHPSPIHLDVLRHLSSRGIPNHPPHLRPLVYSLLLEIVPPEKELWSKSMRDQRRRYHSLVDTLMNELDRLESSSSASLGVDALLSSIARDTRGLSTDFWHRPVSYRNSSPLRPLCSEDRMGQVRRSSEESDEESEDEGTPAPLLSRRSLFQRLETISAREHQAPIITATPPVAPPSPPESPAALLSPKITLSLDHSPASPILSRLKSRRPAPLETSGLKPTGEGEQPSPIVLHSPKPLPNGSTPHLPPALFHPDDNREAITRLIYVFSRTNPQWTYRSSLIDIASHLYIIYSGGMQSRTRSNDLILDWAEEYTFWALSALIGDIDTLVDEDGMYSTMNKFERRLEWMNPPLSSILRDRSVEPHLYVNRWFTSLFTKDISQIRVPLLFDYVLSEKLSTPGSQAKVDRVVDIGVAMVLLVKDQLVKPPPKKPNRSRQSQSMWDDALDQDEADNEDISVALGRNLRLLRTYPLKDVGGLGAVLSEAEDLGLERMKSLQAGVDPDRVTLPPKRSFPVATPSKSATESSWGKTVGSLWSSFTTPSPSKQQSHSALRKLELEASVFEHQSPASSTTSLPQSLKPRSDSMASTTSATLPATLQEKFASLSKHFSPGSKQDSNKPETPSSLPRPLLLSGSAKTRRPSHSQPRSREGSLSGASPRHSPSIDGLPNSAYSPSRFSNTPSTPGSAELSDPLSPPQRGRFGNISSGYPSRPNSLHEHTPGGLYRIGSRQRSSLVQEPTLAKDITMALEQKEGGCGQSQGAQAAKDDRDPGDAEQCI</sequence>
<evidence type="ECO:0000256" key="1">
    <source>
        <dbReference type="SAM" id="MobiDB-lite"/>
    </source>
</evidence>
<name>A0A1E3ILZ8_9TREE</name>
<dbReference type="InterPro" id="IPR035969">
    <property type="entry name" value="Rab-GAP_TBC_sf"/>
</dbReference>
<dbReference type="SMART" id="SM00164">
    <property type="entry name" value="TBC"/>
    <property type="match status" value="1"/>
</dbReference>
<evidence type="ECO:0000259" key="2">
    <source>
        <dbReference type="PROSITE" id="PS50086"/>
    </source>
</evidence>
<dbReference type="Gene3D" id="1.10.472.80">
    <property type="entry name" value="Ypt/Rab-GAP domain of gyp1p, domain 3"/>
    <property type="match status" value="1"/>
</dbReference>
<dbReference type="PANTHER" id="PTHR22957:SF27">
    <property type="entry name" value="TBC1 DOMAIN FAMILY MEMBER 13"/>
    <property type="match status" value="1"/>
</dbReference>
<dbReference type="PANTHER" id="PTHR22957">
    <property type="entry name" value="TBC1 DOMAIN FAMILY MEMBER GTPASE-ACTIVATING PROTEIN"/>
    <property type="match status" value="1"/>
</dbReference>
<feature type="compositionally biased region" description="Basic and acidic residues" evidence="1">
    <location>
        <begin position="127"/>
        <end position="140"/>
    </location>
</feature>
<dbReference type="InterPro" id="IPR000195">
    <property type="entry name" value="Rab-GAP-TBC_dom"/>
</dbReference>
<gene>
    <name evidence="3" type="ORF">L198_06307</name>
</gene>
<dbReference type="OrthoDB" id="29853at2759"/>
<feature type="compositionally biased region" description="Low complexity" evidence="1">
    <location>
        <begin position="629"/>
        <end position="644"/>
    </location>
</feature>
<dbReference type="GO" id="GO:0005096">
    <property type="term" value="F:GTPase activator activity"/>
    <property type="evidence" value="ECO:0007669"/>
    <property type="project" value="TreeGrafter"/>
</dbReference>
<evidence type="ECO:0000313" key="3">
    <source>
        <dbReference type="EMBL" id="ODN89620.1"/>
    </source>
</evidence>
<feature type="region of interest" description="Disordered" evidence="1">
    <location>
        <begin position="122"/>
        <end position="159"/>
    </location>
</feature>
<proteinExistence type="predicted"/>
<feature type="compositionally biased region" description="Polar residues" evidence="1">
    <location>
        <begin position="679"/>
        <end position="694"/>
    </location>
</feature>
<protein>
    <recommendedName>
        <fullName evidence="2">Rab-GAP TBC domain-containing protein</fullName>
    </recommendedName>
</protein>
<organism evidence="3 4">
    <name type="scientific">Cryptococcus wingfieldii CBS 7118</name>
    <dbReference type="NCBI Taxonomy" id="1295528"/>
    <lineage>
        <taxon>Eukaryota</taxon>
        <taxon>Fungi</taxon>
        <taxon>Dikarya</taxon>
        <taxon>Basidiomycota</taxon>
        <taxon>Agaricomycotina</taxon>
        <taxon>Tremellomycetes</taxon>
        <taxon>Tremellales</taxon>
        <taxon>Cryptococcaceae</taxon>
        <taxon>Cryptococcus</taxon>
    </lineage>
</organism>
<dbReference type="GO" id="GO:0006886">
    <property type="term" value="P:intracellular protein transport"/>
    <property type="evidence" value="ECO:0007669"/>
    <property type="project" value="TreeGrafter"/>
</dbReference>
<feature type="region of interest" description="Disordered" evidence="1">
    <location>
        <begin position="617"/>
        <end position="748"/>
    </location>
</feature>
<keyword evidence="4" id="KW-1185">Reference proteome</keyword>
<feature type="region of interest" description="Disordered" evidence="1">
    <location>
        <begin position="510"/>
        <end position="537"/>
    </location>
</feature>
<comment type="caution">
    <text evidence="3">The sequence shown here is derived from an EMBL/GenBank/DDBJ whole genome shotgun (WGS) entry which is preliminary data.</text>
</comment>
<accession>A0A1E3ILZ8</accession>
<feature type="region of interest" description="Disordered" evidence="1">
    <location>
        <begin position="435"/>
        <end position="458"/>
    </location>
</feature>
<feature type="compositionally biased region" description="Polar residues" evidence="1">
    <location>
        <begin position="528"/>
        <end position="537"/>
    </location>
</feature>
<feature type="compositionally biased region" description="Polar residues" evidence="1">
    <location>
        <begin position="712"/>
        <end position="722"/>
    </location>
</feature>
<dbReference type="PROSITE" id="PS50086">
    <property type="entry name" value="TBC_RABGAP"/>
    <property type="match status" value="1"/>
</dbReference>
<feature type="region of interest" description="Disordered" evidence="1">
    <location>
        <begin position="760"/>
        <end position="786"/>
    </location>
</feature>
<dbReference type="RefSeq" id="XP_019029529.1">
    <property type="nucleotide sequence ID" value="XM_019178373.1"/>
</dbReference>